<keyword evidence="2" id="KW-1185">Reference proteome</keyword>
<sequence length="181" mass="20579">MDIDYNEGLDGGSDGSVVLADEEIEKKLVPSDWIRSERHWTHERTDRIMQEFNHLQVPVDVIETPPLSPTSLPERLPMIDSEKILEIAKQVIEERDEAIIRANAAQAELYQLRKLMMNVGNDLHDIASALSIGDSEAKQQSWMHLTEVASALTSAGRNGSKYNEQKERRLRRLNPLYNCEG</sequence>
<name>A0AA38NWN4_9AGAR</name>
<protein>
    <submittedName>
        <fullName evidence="1">Uncharacterized protein</fullName>
    </submittedName>
</protein>
<dbReference type="EMBL" id="MU807118">
    <property type="protein sequence ID" value="KAJ3832009.1"/>
    <property type="molecule type" value="Genomic_DNA"/>
</dbReference>
<dbReference type="Proteomes" id="UP001163846">
    <property type="component" value="Unassembled WGS sequence"/>
</dbReference>
<comment type="caution">
    <text evidence="1">The sequence shown here is derived from an EMBL/GenBank/DDBJ whole genome shotgun (WGS) entry which is preliminary data.</text>
</comment>
<gene>
    <name evidence="1" type="ORF">F5878DRAFT_666967</name>
</gene>
<organism evidence="1 2">
    <name type="scientific">Lentinula raphanica</name>
    <dbReference type="NCBI Taxonomy" id="153919"/>
    <lineage>
        <taxon>Eukaryota</taxon>
        <taxon>Fungi</taxon>
        <taxon>Dikarya</taxon>
        <taxon>Basidiomycota</taxon>
        <taxon>Agaricomycotina</taxon>
        <taxon>Agaricomycetes</taxon>
        <taxon>Agaricomycetidae</taxon>
        <taxon>Agaricales</taxon>
        <taxon>Marasmiineae</taxon>
        <taxon>Omphalotaceae</taxon>
        <taxon>Lentinula</taxon>
    </lineage>
</organism>
<reference evidence="1" key="1">
    <citation type="submission" date="2022-08" db="EMBL/GenBank/DDBJ databases">
        <authorList>
            <consortium name="DOE Joint Genome Institute"/>
            <person name="Min B."/>
            <person name="Riley R."/>
            <person name="Sierra-Patev S."/>
            <person name="Naranjo-Ortiz M."/>
            <person name="Looney B."/>
            <person name="Konkel Z."/>
            <person name="Slot J.C."/>
            <person name="Sakamoto Y."/>
            <person name="Steenwyk J.L."/>
            <person name="Rokas A."/>
            <person name="Carro J."/>
            <person name="Camarero S."/>
            <person name="Ferreira P."/>
            <person name="Molpeceres G."/>
            <person name="Ruiz-Duenas F.J."/>
            <person name="Serrano A."/>
            <person name="Henrissat B."/>
            <person name="Drula E."/>
            <person name="Hughes K.W."/>
            <person name="Mata J.L."/>
            <person name="Ishikawa N.K."/>
            <person name="Vargas-Isla R."/>
            <person name="Ushijima S."/>
            <person name="Smith C.A."/>
            <person name="Ahrendt S."/>
            <person name="Andreopoulos W."/>
            <person name="He G."/>
            <person name="Labutti K."/>
            <person name="Lipzen A."/>
            <person name="Ng V."/>
            <person name="Sandor L."/>
            <person name="Barry K."/>
            <person name="Martinez A.T."/>
            <person name="Xiao Y."/>
            <person name="Gibbons J.G."/>
            <person name="Terashima K."/>
            <person name="Hibbett D.S."/>
            <person name="Grigoriev I.V."/>
        </authorList>
    </citation>
    <scope>NUCLEOTIDE SEQUENCE</scope>
    <source>
        <strain evidence="1">TFB9207</strain>
    </source>
</reference>
<accession>A0AA38NWN4</accession>
<evidence type="ECO:0000313" key="1">
    <source>
        <dbReference type="EMBL" id="KAJ3832009.1"/>
    </source>
</evidence>
<evidence type="ECO:0000313" key="2">
    <source>
        <dbReference type="Proteomes" id="UP001163846"/>
    </source>
</evidence>
<proteinExistence type="predicted"/>
<dbReference type="AlphaFoldDB" id="A0AA38NWN4"/>